<dbReference type="SUPFAM" id="SSF48150">
    <property type="entry name" value="DNA-glycosylase"/>
    <property type="match status" value="1"/>
</dbReference>
<organism evidence="1 2">
    <name type="scientific">Enterococcus larvae</name>
    <dbReference type="NCBI Taxonomy" id="2794352"/>
    <lineage>
        <taxon>Bacteria</taxon>
        <taxon>Bacillati</taxon>
        <taxon>Bacillota</taxon>
        <taxon>Bacilli</taxon>
        <taxon>Lactobacillales</taxon>
        <taxon>Enterococcaceae</taxon>
        <taxon>Enterococcus</taxon>
    </lineage>
</organism>
<gene>
    <name evidence="1" type="ORF">I6N96_10335</name>
</gene>
<comment type="caution">
    <text evidence="1">The sequence shown here is derived from an EMBL/GenBank/DDBJ whole genome shotgun (WGS) entry which is preliminary data.</text>
</comment>
<dbReference type="Proteomes" id="UP000673375">
    <property type="component" value="Unassembled WGS sequence"/>
</dbReference>
<dbReference type="Pfam" id="PF03352">
    <property type="entry name" value="Adenine_glyco"/>
    <property type="match status" value="1"/>
</dbReference>
<evidence type="ECO:0000313" key="1">
    <source>
        <dbReference type="EMBL" id="MBP1046687.1"/>
    </source>
</evidence>
<sequence>MERMRCEWANSNELDQIYHDEEWGVPVHDDQKLFEFLILESMQAGLSWSTILKKRATLTEAYDQFDYTIIAEYTDEKKAELLQNPGIIRNRLKVAAAVTNANRFMEIQKEFGSFDTYIWSFVDGQPIINQWSTMSEVPASTELSDKISKDLKKRGFKFLGTTTVYAFMQAMGLVDDHLPHCFRRTV</sequence>
<dbReference type="Gene3D" id="1.10.340.30">
    <property type="entry name" value="Hypothetical protein, domain 2"/>
    <property type="match status" value="1"/>
</dbReference>
<dbReference type="InterPro" id="IPR005019">
    <property type="entry name" value="Adenine_glyco"/>
</dbReference>
<dbReference type="PANTHER" id="PTHR30037">
    <property type="entry name" value="DNA-3-METHYLADENINE GLYCOSYLASE 1"/>
    <property type="match status" value="1"/>
</dbReference>
<dbReference type="InterPro" id="IPR052891">
    <property type="entry name" value="DNA-3mA_glycosylase"/>
</dbReference>
<protein>
    <submittedName>
        <fullName evidence="1">DNA-3-methyladenine glycosylase I</fullName>
    </submittedName>
</protein>
<evidence type="ECO:0000313" key="2">
    <source>
        <dbReference type="Proteomes" id="UP000673375"/>
    </source>
</evidence>
<dbReference type="InterPro" id="IPR011257">
    <property type="entry name" value="DNA_glycosylase"/>
</dbReference>
<keyword evidence="2" id="KW-1185">Reference proteome</keyword>
<dbReference type="PANTHER" id="PTHR30037:SF4">
    <property type="entry name" value="DNA-3-METHYLADENINE GLYCOSYLASE I"/>
    <property type="match status" value="1"/>
</dbReference>
<name>A0ABS4CL53_9ENTE</name>
<dbReference type="RefSeq" id="WP_209557473.1">
    <property type="nucleotide sequence ID" value="NZ_JAEDXU010000004.1"/>
</dbReference>
<proteinExistence type="predicted"/>
<accession>A0ABS4CL53</accession>
<dbReference type="EMBL" id="JAEDXU010000004">
    <property type="protein sequence ID" value="MBP1046687.1"/>
    <property type="molecule type" value="Genomic_DNA"/>
</dbReference>
<reference evidence="1 2" key="1">
    <citation type="submission" date="2020-12" db="EMBL/GenBank/DDBJ databases">
        <title>Vagococcus allomyrinae sp. nov. and Enterococcus lavae sp. nov., isolated from the larvae of Allomyrina dichotoma.</title>
        <authorList>
            <person name="Lee S.D."/>
        </authorList>
    </citation>
    <scope>NUCLEOTIDE SEQUENCE [LARGE SCALE GENOMIC DNA]</scope>
    <source>
        <strain evidence="1 2">BWM-S5</strain>
    </source>
</reference>